<gene>
    <name evidence="4" type="ORF">NX773_05875</name>
</gene>
<protein>
    <submittedName>
        <fullName evidence="4">Hsp20/alpha crystallin family protein</fullName>
    </submittedName>
</protein>
<dbReference type="InterPro" id="IPR002068">
    <property type="entry name" value="A-crystallin/Hsp20_dom"/>
</dbReference>
<dbReference type="InterPro" id="IPR031107">
    <property type="entry name" value="Small_HSP"/>
</dbReference>
<dbReference type="PANTHER" id="PTHR11527">
    <property type="entry name" value="HEAT-SHOCK PROTEIN 20 FAMILY MEMBER"/>
    <property type="match status" value="1"/>
</dbReference>
<evidence type="ECO:0000313" key="4">
    <source>
        <dbReference type="EMBL" id="MCS0607686.1"/>
    </source>
</evidence>
<dbReference type="SUPFAM" id="SSF49764">
    <property type="entry name" value="HSP20-like chaperones"/>
    <property type="match status" value="1"/>
</dbReference>
<evidence type="ECO:0000256" key="1">
    <source>
        <dbReference type="PROSITE-ProRule" id="PRU00285"/>
    </source>
</evidence>
<name>A0ABT2BGP3_9BURK</name>
<comment type="similarity">
    <text evidence="1 2">Belongs to the small heat shock protein (HSP20) family.</text>
</comment>
<sequence length="149" mass="16670">MATNLTRFDPIGELRRMTPLRAFEDIFSDLAPRGGARDLQEIPMIGLDVSENDQAYTVRAEIPGVKKEDIKVEVQGNRVSISAETRREDQQKQGERVVRSELYYGQQQRTFMLDQDVDDAKASARYVDGVLELSLPKKAPGGASKVQVS</sequence>
<dbReference type="Gene3D" id="2.60.40.790">
    <property type="match status" value="1"/>
</dbReference>
<dbReference type="Proteomes" id="UP001205861">
    <property type="component" value="Unassembled WGS sequence"/>
</dbReference>
<evidence type="ECO:0000259" key="3">
    <source>
        <dbReference type="PROSITE" id="PS01031"/>
    </source>
</evidence>
<comment type="caution">
    <text evidence="4">The sequence shown here is derived from an EMBL/GenBank/DDBJ whole genome shotgun (WGS) entry which is preliminary data.</text>
</comment>
<dbReference type="InterPro" id="IPR008978">
    <property type="entry name" value="HSP20-like_chaperone"/>
</dbReference>
<dbReference type="CDD" id="cd06464">
    <property type="entry name" value="ACD_sHsps-like"/>
    <property type="match status" value="1"/>
</dbReference>
<proteinExistence type="inferred from homology"/>
<evidence type="ECO:0000313" key="5">
    <source>
        <dbReference type="Proteomes" id="UP001205861"/>
    </source>
</evidence>
<reference evidence="4 5" key="1">
    <citation type="submission" date="2022-08" db="EMBL/GenBank/DDBJ databases">
        <title>Reclassification of Massilia species as members of the genera Telluria, Duganella, Pseudoduganella, Mokoshia gen. nov. and Zemynaea gen. nov. using orthogonal and non-orthogonal genome-based approaches.</title>
        <authorList>
            <person name="Bowman J.P."/>
        </authorList>
    </citation>
    <scope>NUCLEOTIDE SEQUENCE [LARGE SCALE GENOMIC DNA]</scope>
    <source>
        <strain evidence="4 5">JCM 31607</strain>
    </source>
</reference>
<feature type="domain" description="SHSP" evidence="3">
    <location>
        <begin position="35"/>
        <end position="149"/>
    </location>
</feature>
<accession>A0ABT2BGP3</accession>
<dbReference type="RefSeq" id="WP_258855387.1">
    <property type="nucleotide sequence ID" value="NZ_JANUGV010000001.1"/>
</dbReference>
<dbReference type="PROSITE" id="PS01031">
    <property type="entry name" value="SHSP"/>
    <property type="match status" value="1"/>
</dbReference>
<dbReference type="Pfam" id="PF00011">
    <property type="entry name" value="HSP20"/>
    <property type="match status" value="1"/>
</dbReference>
<keyword evidence="5" id="KW-1185">Reference proteome</keyword>
<organism evidence="4 5">
    <name type="scientific">Massilia solisilvae</name>
    <dbReference type="NCBI Taxonomy" id="1811225"/>
    <lineage>
        <taxon>Bacteria</taxon>
        <taxon>Pseudomonadati</taxon>
        <taxon>Pseudomonadota</taxon>
        <taxon>Betaproteobacteria</taxon>
        <taxon>Burkholderiales</taxon>
        <taxon>Oxalobacteraceae</taxon>
        <taxon>Telluria group</taxon>
        <taxon>Massilia</taxon>
    </lineage>
</organism>
<evidence type="ECO:0000256" key="2">
    <source>
        <dbReference type="RuleBase" id="RU003616"/>
    </source>
</evidence>
<dbReference type="EMBL" id="JANUGV010000001">
    <property type="protein sequence ID" value="MCS0607686.1"/>
    <property type="molecule type" value="Genomic_DNA"/>
</dbReference>